<evidence type="ECO:0000313" key="3">
    <source>
        <dbReference type="Proteomes" id="UP000030108"/>
    </source>
</evidence>
<feature type="non-terminal residue" evidence="2">
    <location>
        <position position="1124"/>
    </location>
</feature>
<dbReference type="EMBL" id="JATN01000322">
    <property type="protein sequence ID" value="EUC55024.1"/>
    <property type="molecule type" value="Genomic_DNA"/>
</dbReference>
<evidence type="ECO:0000313" key="2">
    <source>
        <dbReference type="EMBL" id="EUC55024.1"/>
    </source>
</evidence>
<accession>X8J0N3</accession>
<protein>
    <submittedName>
        <fullName evidence="2">p-loop nucleoside triphosphate hydrolase, putative</fullName>
    </submittedName>
</protein>
<dbReference type="InterPro" id="IPR027417">
    <property type="entry name" value="P-loop_NTPase"/>
</dbReference>
<organism evidence="2 3">
    <name type="scientific">Rhizoctonia solani AG-3 Rhs1AP</name>
    <dbReference type="NCBI Taxonomy" id="1086054"/>
    <lineage>
        <taxon>Eukaryota</taxon>
        <taxon>Fungi</taxon>
        <taxon>Dikarya</taxon>
        <taxon>Basidiomycota</taxon>
        <taxon>Agaricomycotina</taxon>
        <taxon>Agaricomycetes</taxon>
        <taxon>Cantharellales</taxon>
        <taxon>Ceratobasidiaceae</taxon>
        <taxon>Rhizoctonia</taxon>
    </lineage>
</organism>
<gene>
    <name evidence="2" type="ORF">RSOL_083760</name>
</gene>
<dbReference type="Proteomes" id="UP000030108">
    <property type="component" value="Unassembled WGS sequence"/>
</dbReference>
<reference evidence="3" key="1">
    <citation type="journal article" date="2014" name="Genome Announc.">
        <title>Draft genome sequence of the plant-pathogenic soil fungus Rhizoctonia solani anastomosis group 3 strain Rhs1AP.</title>
        <authorList>
            <person name="Cubeta M.A."/>
            <person name="Thomas E."/>
            <person name="Dean R.A."/>
            <person name="Jabaji S."/>
            <person name="Neate S.M."/>
            <person name="Tavantzis S."/>
            <person name="Toda T."/>
            <person name="Vilgalys R."/>
            <person name="Bharathan N."/>
            <person name="Fedorova-Abrams N."/>
            <person name="Pakala S.B."/>
            <person name="Pakala S.M."/>
            <person name="Zafar N."/>
            <person name="Joardar V."/>
            <person name="Losada L."/>
            <person name="Nierman W.C."/>
        </authorList>
    </citation>
    <scope>NUCLEOTIDE SEQUENCE [LARGE SCALE GENOMIC DNA]</scope>
    <source>
        <strain evidence="3">AG-3</strain>
    </source>
</reference>
<dbReference type="OrthoDB" id="3156807at2759"/>
<comment type="caution">
    <text evidence="2">The sequence shown here is derived from an EMBL/GenBank/DDBJ whole genome shotgun (WGS) entry which is preliminary data.</text>
</comment>
<sequence length="1124" mass="127665">MPYSGQAKPDSISKANEDEVNTENTSLENVRTLASTEYFDDWSGHGAWPIVLSNRAYGDLRQLQRRDGHSCRMVGKKIKELSQGFFSNDNQKRLKGLKAEVPIYEAKVSRDLRIVYQIDIDTDVKRQSVRQIIKIYGVYTHAQMDNRLWSLVSRYHALRHGKEYRDQCSARETARTPGNNVTLPVEFSLSEESESAKEQQSNVNSSIDYAMNDDDLSAVRSTVVFEKFMLMSKDLVKSIVEDLDGAHVFQVSPKEKEVIYHDSASFVLGRSGTGKTTCIVFKMLGVERRFEEGDEAKPRQIFITQSPALAKKVQEYYCSLIKTYSHRSAPRDHIVPEDKGILADSRDDDMESLGLPTRYSLLEDQHFPLFLSFDQFCTLLEEDYIYKFGRSARLDATARRFDPDFTGEIAEEYESDPEYYYEKLLPAVRKMEQIKKNKHASMTFDVFVLAYWPHFNQSLTCGLDPALVYNEIIGIIQGSEGTLNSESGVLSRDEYLGLGRGNSLLSLRREDIYTLYESYCKAGGQCYDAAERTHTLLVATRNGRHIPGPKVDALYIDEVQDNLLIDNKLLFNFCNNPHGILMAGDTAQTISAGSSFRFEDLKAFFWRVEDLDKAVRAKKRKHIQPVLFHLSVNYRSHGGIVNCASALVELVSQLFPDSIDKLQRETGLIEGPKPIFFSGWEHGSIQIDRFIRDQGDIPIDFGANQVILVRNDAAREALRAQVGEIGLILTLYESKGLEFNDVLLYNFFEDSVASATTWRIILCGLERSKYRSLPQFDAVRHAIICSELKNLYVLQEYWTERNLIEQCGPGDPIPQLSASSSESEWEAQGRTLFGRELYPQAMLCFRKAGLTLEHDITAAYEARKQARLLQATKSNNRESQTAFCQVAEMFIECGKNATYRQQDSCYLRAADCYLQAEEWKLAAETFIAAREFGLAAKNFRRAGCFADAVDTIKTYQEAIPESIVEEIRKVARLEYLRTDQYDQAEELFSDLEEQLDYMEVCGLESGRIHVLEQHQRHEAAAEAAAEAEFDKGSILEGIHLLQSSNDAKLLRRAVEKALDGLWLLYPLRCQIDAMDNPAAEELIQCLINLSKILTEEETHQDLFDIPAIRLLAVTGAPQPSFIGY</sequence>
<name>X8J0N3_9AGAM</name>
<proteinExistence type="predicted"/>
<dbReference type="SUPFAM" id="SSF52540">
    <property type="entry name" value="P-loop containing nucleoside triphosphate hydrolases"/>
    <property type="match status" value="1"/>
</dbReference>
<dbReference type="Gene3D" id="3.40.50.300">
    <property type="entry name" value="P-loop containing nucleotide triphosphate hydrolases"/>
    <property type="match status" value="1"/>
</dbReference>
<keyword evidence="2" id="KW-0378">Hydrolase</keyword>
<dbReference type="AlphaFoldDB" id="X8J0N3"/>
<dbReference type="GO" id="GO:0016787">
    <property type="term" value="F:hydrolase activity"/>
    <property type="evidence" value="ECO:0007669"/>
    <property type="project" value="UniProtKB-KW"/>
</dbReference>
<evidence type="ECO:0000256" key="1">
    <source>
        <dbReference type="SAM" id="MobiDB-lite"/>
    </source>
</evidence>
<feature type="region of interest" description="Disordered" evidence="1">
    <location>
        <begin position="1"/>
        <end position="25"/>
    </location>
</feature>